<dbReference type="AlphaFoldDB" id="A0A9W9L0R4"/>
<dbReference type="Proteomes" id="UP001149079">
    <property type="component" value="Unassembled WGS sequence"/>
</dbReference>
<dbReference type="RefSeq" id="XP_056520763.1">
    <property type="nucleotide sequence ID" value="XM_056667167.1"/>
</dbReference>
<gene>
    <name evidence="3" type="ORF">N7515_006423</name>
</gene>
<organism evidence="3 4">
    <name type="scientific">Penicillium bovifimosum</name>
    <dbReference type="NCBI Taxonomy" id="126998"/>
    <lineage>
        <taxon>Eukaryota</taxon>
        <taxon>Fungi</taxon>
        <taxon>Dikarya</taxon>
        <taxon>Ascomycota</taxon>
        <taxon>Pezizomycotina</taxon>
        <taxon>Eurotiomycetes</taxon>
        <taxon>Eurotiomycetidae</taxon>
        <taxon>Eurotiales</taxon>
        <taxon>Aspergillaceae</taxon>
        <taxon>Penicillium</taxon>
    </lineage>
</organism>
<dbReference type="OrthoDB" id="3883941at2759"/>
<dbReference type="EMBL" id="JAPQKL010000005">
    <property type="protein sequence ID" value="KAJ5130384.1"/>
    <property type="molecule type" value="Genomic_DNA"/>
</dbReference>
<keyword evidence="1" id="KW-0175">Coiled coil</keyword>
<reference evidence="3" key="2">
    <citation type="journal article" date="2023" name="IMA Fungus">
        <title>Comparative genomic study of the Penicillium genus elucidates a diverse pangenome and 15 lateral gene transfer events.</title>
        <authorList>
            <person name="Petersen C."/>
            <person name="Sorensen T."/>
            <person name="Nielsen M.R."/>
            <person name="Sondergaard T.E."/>
            <person name="Sorensen J.L."/>
            <person name="Fitzpatrick D.A."/>
            <person name="Frisvad J.C."/>
            <person name="Nielsen K.L."/>
        </authorList>
    </citation>
    <scope>NUCLEOTIDE SEQUENCE</scope>
    <source>
        <strain evidence="3">IBT 22155</strain>
    </source>
</reference>
<sequence length="405" mass="44783">MLGRTSGPAARTARQQLRTKARVPNARFQSTTSNAGSSGANPALVGGAAGAAAAVVTGYTWYHFSGVKTVVNTSKQTQAYFDQAKQKIAEKTPEPNEAFDWLRDTVKSYAVFIPGARAYVDTAFDDLEKIRKDHGKEFDQVISDAYKELHDLTKSEGVTTASAGKALQILQKYSKSLFDLAGDAAGNILDNHPQLKEKFGDSYDQLKQMGESYGPQAKEEFNKTWEQISSIVQRGVSVDTVAEIKKLIEDKKEKLQKYGDEAWQKGLEQSQQYLEKNPKLKELVENNADALKKGNFQELWGLVKDSASSGKTEEVEKYVKDKVGQAKNSDLGNLDKWLNMVPGGSQVIPQLQALQTIAQAKGDEAQGVLKETLEELQQVLKKRKEQVEKLAEEGKQETKDTKESK</sequence>
<feature type="coiled-coil region" evidence="1">
    <location>
        <begin position="369"/>
        <end position="397"/>
    </location>
</feature>
<dbReference type="GeneID" id="81406337"/>
<keyword evidence="4" id="KW-1185">Reference proteome</keyword>
<evidence type="ECO:0000313" key="4">
    <source>
        <dbReference type="Proteomes" id="UP001149079"/>
    </source>
</evidence>
<evidence type="ECO:0000313" key="3">
    <source>
        <dbReference type="EMBL" id="KAJ5130384.1"/>
    </source>
</evidence>
<feature type="region of interest" description="Disordered" evidence="2">
    <location>
        <begin position="1"/>
        <end position="40"/>
    </location>
</feature>
<name>A0A9W9L0R4_9EURO</name>
<feature type="compositionally biased region" description="Polar residues" evidence="2">
    <location>
        <begin position="27"/>
        <end position="38"/>
    </location>
</feature>
<proteinExistence type="predicted"/>
<accession>A0A9W9L0R4</accession>
<evidence type="ECO:0000256" key="2">
    <source>
        <dbReference type="SAM" id="MobiDB-lite"/>
    </source>
</evidence>
<reference evidence="3" key="1">
    <citation type="submission" date="2022-11" db="EMBL/GenBank/DDBJ databases">
        <authorList>
            <person name="Petersen C."/>
        </authorList>
    </citation>
    <scope>NUCLEOTIDE SEQUENCE</scope>
    <source>
        <strain evidence="3">IBT 22155</strain>
    </source>
</reference>
<comment type="caution">
    <text evidence="3">The sequence shown here is derived from an EMBL/GenBank/DDBJ whole genome shotgun (WGS) entry which is preliminary data.</text>
</comment>
<protein>
    <submittedName>
        <fullName evidence="3">Uncharacterized protein</fullName>
    </submittedName>
</protein>
<evidence type="ECO:0000256" key="1">
    <source>
        <dbReference type="SAM" id="Coils"/>
    </source>
</evidence>